<reference evidence="2" key="2">
    <citation type="submission" date="2023-05" db="EMBL/GenBank/DDBJ databases">
        <authorList>
            <consortium name="Lawrence Berkeley National Laboratory"/>
            <person name="Steindorff A."/>
            <person name="Hensen N."/>
            <person name="Bonometti L."/>
            <person name="Westerberg I."/>
            <person name="Brannstrom I.O."/>
            <person name="Guillou S."/>
            <person name="Cros-Aarteil S."/>
            <person name="Calhoun S."/>
            <person name="Haridas S."/>
            <person name="Kuo A."/>
            <person name="Mondo S."/>
            <person name="Pangilinan J."/>
            <person name="Riley R."/>
            <person name="Labutti K."/>
            <person name="Andreopoulos B."/>
            <person name="Lipzen A."/>
            <person name="Chen C."/>
            <person name="Yanf M."/>
            <person name="Daum C."/>
            <person name="Ng V."/>
            <person name="Clum A."/>
            <person name="Ohm R."/>
            <person name="Martin F."/>
            <person name="Silar P."/>
            <person name="Natvig D."/>
            <person name="Lalanne C."/>
            <person name="Gautier V."/>
            <person name="Ament-Velasquez S.L."/>
            <person name="Kruys A."/>
            <person name="Hutchinson M.I."/>
            <person name="Powell A.J."/>
            <person name="Barry K."/>
            <person name="Miller A.N."/>
            <person name="Grigoriev I.V."/>
            <person name="Debuchy R."/>
            <person name="Gladieux P."/>
            <person name="Thoren M.H."/>
            <person name="Johannesson H."/>
        </authorList>
    </citation>
    <scope>NUCLEOTIDE SEQUENCE</scope>
    <source>
        <strain evidence="2">CBS 757.83</strain>
    </source>
</reference>
<evidence type="ECO:0000259" key="1">
    <source>
        <dbReference type="Pfam" id="PF24483"/>
    </source>
</evidence>
<comment type="caution">
    <text evidence="2">The sequence shown here is derived from an EMBL/GenBank/DDBJ whole genome shotgun (WGS) entry which is preliminary data.</text>
</comment>
<evidence type="ECO:0000313" key="2">
    <source>
        <dbReference type="EMBL" id="KAK4103756.1"/>
    </source>
</evidence>
<organism evidence="2 3">
    <name type="scientific">Parathielavia hyrcaniae</name>
    <dbReference type="NCBI Taxonomy" id="113614"/>
    <lineage>
        <taxon>Eukaryota</taxon>
        <taxon>Fungi</taxon>
        <taxon>Dikarya</taxon>
        <taxon>Ascomycota</taxon>
        <taxon>Pezizomycotina</taxon>
        <taxon>Sordariomycetes</taxon>
        <taxon>Sordariomycetidae</taxon>
        <taxon>Sordariales</taxon>
        <taxon>Chaetomiaceae</taxon>
        <taxon>Parathielavia</taxon>
    </lineage>
</organism>
<protein>
    <recommendedName>
        <fullName evidence="1">DUF7582 domain-containing protein</fullName>
    </recommendedName>
</protein>
<dbReference type="InterPro" id="IPR056004">
    <property type="entry name" value="DUF7582"/>
</dbReference>
<sequence length="241" mass="27154">MGQSWSRFQQRRNASTLLSLAPAKTPGQDAPLPNLDRTTLISALKHVAAYIAKKKGNVTVIAVGGAVNTMYLQSRTATHDVDFFNNRLTAADFEQLVTGAKEAAKRDPKLNEEWFNNRTIFFIPKDQRETLTEEALAQHEVIFKEGGLTVLAAPWQYAFCCKVDRLAGGGINAARAYDLDDAVQYLRRYLMTRRETQVRCTTVQEWFARYSLRWTKANDAVVAQVNAAFQAKFRVAYNVIV</sequence>
<dbReference type="Pfam" id="PF24483">
    <property type="entry name" value="DUF7582"/>
    <property type="match status" value="1"/>
</dbReference>
<dbReference type="EMBL" id="MU863628">
    <property type="protein sequence ID" value="KAK4103756.1"/>
    <property type="molecule type" value="Genomic_DNA"/>
</dbReference>
<keyword evidence="3" id="KW-1185">Reference proteome</keyword>
<feature type="domain" description="DUF7582" evidence="1">
    <location>
        <begin position="38"/>
        <end position="234"/>
    </location>
</feature>
<reference evidence="2" key="1">
    <citation type="journal article" date="2023" name="Mol. Phylogenet. Evol.">
        <title>Genome-scale phylogeny and comparative genomics of the fungal order Sordariales.</title>
        <authorList>
            <person name="Hensen N."/>
            <person name="Bonometti L."/>
            <person name="Westerberg I."/>
            <person name="Brannstrom I.O."/>
            <person name="Guillou S."/>
            <person name="Cros-Aarteil S."/>
            <person name="Calhoun S."/>
            <person name="Haridas S."/>
            <person name="Kuo A."/>
            <person name="Mondo S."/>
            <person name="Pangilinan J."/>
            <person name="Riley R."/>
            <person name="LaButti K."/>
            <person name="Andreopoulos B."/>
            <person name="Lipzen A."/>
            <person name="Chen C."/>
            <person name="Yan M."/>
            <person name="Daum C."/>
            <person name="Ng V."/>
            <person name="Clum A."/>
            <person name="Steindorff A."/>
            <person name="Ohm R.A."/>
            <person name="Martin F."/>
            <person name="Silar P."/>
            <person name="Natvig D.O."/>
            <person name="Lalanne C."/>
            <person name="Gautier V."/>
            <person name="Ament-Velasquez S.L."/>
            <person name="Kruys A."/>
            <person name="Hutchinson M.I."/>
            <person name="Powell A.J."/>
            <person name="Barry K."/>
            <person name="Miller A.N."/>
            <person name="Grigoriev I.V."/>
            <person name="Debuchy R."/>
            <person name="Gladieux P."/>
            <person name="Hiltunen Thoren M."/>
            <person name="Johannesson H."/>
        </authorList>
    </citation>
    <scope>NUCLEOTIDE SEQUENCE</scope>
    <source>
        <strain evidence="2">CBS 757.83</strain>
    </source>
</reference>
<evidence type="ECO:0000313" key="3">
    <source>
        <dbReference type="Proteomes" id="UP001305647"/>
    </source>
</evidence>
<dbReference type="Proteomes" id="UP001305647">
    <property type="component" value="Unassembled WGS sequence"/>
</dbReference>
<proteinExistence type="predicted"/>
<gene>
    <name evidence="2" type="ORF">N658DRAFT_421532</name>
</gene>
<accession>A0AAN6QA82</accession>
<name>A0AAN6QA82_9PEZI</name>
<dbReference type="AlphaFoldDB" id="A0AAN6QA82"/>